<dbReference type="PROSITE" id="PS51762">
    <property type="entry name" value="GH16_2"/>
    <property type="match status" value="1"/>
</dbReference>
<dbReference type="PANTHER" id="PTHR10963">
    <property type="entry name" value="GLYCOSYL HYDROLASE-RELATED"/>
    <property type="match status" value="1"/>
</dbReference>
<protein>
    <submittedName>
        <fullName evidence="4">Beta-glucanase (GH16 family)</fullName>
    </submittedName>
</protein>
<feature type="domain" description="GH16" evidence="3">
    <location>
        <begin position="765"/>
        <end position="1030"/>
    </location>
</feature>
<dbReference type="AlphaFoldDB" id="A0A7W5UI37"/>
<gene>
    <name evidence="4" type="ORF">FHS60_000230</name>
</gene>
<keyword evidence="2" id="KW-0732">Signal</keyword>
<dbReference type="InterPro" id="IPR000757">
    <property type="entry name" value="Beta-glucanase-like"/>
</dbReference>
<evidence type="ECO:0000256" key="1">
    <source>
        <dbReference type="ARBA" id="ARBA00006865"/>
    </source>
</evidence>
<comment type="caution">
    <text evidence="4">The sequence shown here is derived from an EMBL/GenBank/DDBJ whole genome shotgun (WGS) entry which is preliminary data.</text>
</comment>
<feature type="signal peptide" evidence="2">
    <location>
        <begin position="1"/>
        <end position="22"/>
    </location>
</feature>
<evidence type="ECO:0000313" key="5">
    <source>
        <dbReference type="Proteomes" id="UP000541425"/>
    </source>
</evidence>
<proteinExistence type="inferred from homology"/>
<dbReference type="InterPro" id="IPR050546">
    <property type="entry name" value="Glycosyl_Hydrlase_16"/>
</dbReference>
<reference evidence="4 5" key="1">
    <citation type="submission" date="2020-08" db="EMBL/GenBank/DDBJ databases">
        <title>Genomic Encyclopedia of Type Strains, Phase IV (KMG-IV): sequencing the most valuable type-strain genomes for metagenomic binning, comparative biology and taxonomic classification.</title>
        <authorList>
            <person name="Goeker M."/>
        </authorList>
    </citation>
    <scope>NUCLEOTIDE SEQUENCE [LARGE SCALE GENOMIC DNA]</scope>
    <source>
        <strain evidence="4 5">DSM 22548</strain>
    </source>
</reference>
<name>A0A7W5UI37_9BACT</name>
<dbReference type="GO" id="GO:0005975">
    <property type="term" value="P:carbohydrate metabolic process"/>
    <property type="evidence" value="ECO:0007669"/>
    <property type="project" value="InterPro"/>
</dbReference>
<organism evidence="4 5">
    <name type="scientific">Alloprevotella rava</name>
    <dbReference type="NCBI Taxonomy" id="671218"/>
    <lineage>
        <taxon>Bacteria</taxon>
        <taxon>Pseudomonadati</taxon>
        <taxon>Bacteroidota</taxon>
        <taxon>Bacteroidia</taxon>
        <taxon>Bacteroidales</taxon>
        <taxon>Prevotellaceae</taxon>
        <taxon>Alloprevotella</taxon>
    </lineage>
</organism>
<dbReference type="Pfam" id="PF00722">
    <property type="entry name" value="Glyco_hydro_16"/>
    <property type="match status" value="1"/>
</dbReference>
<sequence>MKHPIISGALLCMAALPATTVAQTINFETQDYKSIGVYDTWENSPFRKGQLQGNVAVVDNHLTAMDSTLLIFPNSSEKILGFQRSRYGSNTFGARIDLKETFELKPEIKYVHVLINKPVSGRVMLIGLGKRKERADQSAETEQFWVISNNTVTPNQWCDAVFSIKGAGGIDIHSLVVVPDAESSHTLSSDFACYIDKIVVNDKVTSDIEREDYPINFKKDQTYTRGDRGLKAVKLQASTINVTASITQGKTRVFSDLTSKQFQVKPGQTVTPAFDYSGTWMSGYVYVDYGRDGKFSYDILPDGKPDNSDLVTYSFYKNKNSKGASVNNGNTLVQPSFTIPANLPVGFYRMRYKVDWDNIDPRGNSSNDNNILTNGGAIVDVRLNVHGDSVYVNDANRNGEVLAADGSKLNSYRIPFGKSFTIKMNPERGFTYSGIRLRHGYNLAGDSLVHSTPQYEDIIFKKSQFKKDDTFTIPAIYVDGNLEIEGLFISNTSTVVNDYPVNFDKATKRTRTDRVLNGIGLGEIAYNVANTELMYHNLTSKTFVTRQGSTVKPFVNYSAGWMNAFVYLDKDQDGDFNVEEVGAKGALTESTDLVSFSALTLSDQTRYNSAGTQLDNLNTLNTPAFKIPENLADGFYLMRYKVDWDSTDPAGRVDEQNHIVNNGGAIADIRVLVTKREKVTAKVFSNHGLLTSFDGKDLNNAELALGKGLTVLAKSEKGYKLTGLRLRHGILGGDSIANKVAQYVDTYFTADDIKGGMLQLNGGYVDGDLEFYPTFEPATAEEEAAGEYILVFDDEFNQPNGTQPDPARWTRSVRYGAAWNRWISNSNDVIFCQDGCLVARAIPNPDKSIDNVDMLTGAVETRGLYSFTYGKVEVRLRTNPHRGNFPAAWMMPQPPAEGWPKAGEIDIFEAIDTQNRAYHTIHTNWTYTLGKKNEPQSSFSENVNVADWHVYGVEWDAERITWTVDGQQVGSYAKSTDQNALDKGQWPFTKPFYLILNQSVGNGSWAANADVNHVYETRFDYIRVYQKVPTTGIIEVTSNTNNSNVVYDLSGRRVNTPSKGLYIVNGKKVYIK</sequence>
<dbReference type="Pfam" id="PF20009">
    <property type="entry name" value="GEVED"/>
    <property type="match status" value="1"/>
</dbReference>
<evidence type="ECO:0000256" key="2">
    <source>
        <dbReference type="SAM" id="SignalP"/>
    </source>
</evidence>
<dbReference type="GO" id="GO:0004553">
    <property type="term" value="F:hydrolase activity, hydrolyzing O-glycosyl compounds"/>
    <property type="evidence" value="ECO:0007669"/>
    <property type="project" value="InterPro"/>
</dbReference>
<dbReference type="Gene3D" id="2.60.120.200">
    <property type="match status" value="1"/>
</dbReference>
<dbReference type="Proteomes" id="UP000541425">
    <property type="component" value="Unassembled WGS sequence"/>
</dbReference>
<dbReference type="RefSeq" id="WP_183693840.1">
    <property type="nucleotide sequence ID" value="NZ_JACICA010000001.1"/>
</dbReference>
<accession>A0A7W5UI37</accession>
<dbReference type="InterPro" id="IPR045474">
    <property type="entry name" value="GEVED"/>
</dbReference>
<feature type="chain" id="PRO_5030776824" evidence="2">
    <location>
        <begin position="23"/>
        <end position="1072"/>
    </location>
</feature>
<comment type="similarity">
    <text evidence="1">Belongs to the glycosyl hydrolase 16 family.</text>
</comment>
<evidence type="ECO:0000259" key="3">
    <source>
        <dbReference type="PROSITE" id="PS51762"/>
    </source>
</evidence>
<dbReference type="InterPro" id="IPR013320">
    <property type="entry name" value="ConA-like_dom_sf"/>
</dbReference>
<dbReference type="CDD" id="cd08023">
    <property type="entry name" value="GH16_laminarinase_like"/>
    <property type="match status" value="1"/>
</dbReference>
<dbReference type="PANTHER" id="PTHR10963:SF55">
    <property type="entry name" value="GLYCOSIDE HYDROLASE FAMILY 16 PROTEIN"/>
    <property type="match status" value="1"/>
</dbReference>
<dbReference type="EMBL" id="JACICA010000001">
    <property type="protein sequence ID" value="MBB3701788.1"/>
    <property type="molecule type" value="Genomic_DNA"/>
</dbReference>
<evidence type="ECO:0000313" key="4">
    <source>
        <dbReference type="EMBL" id="MBB3701788.1"/>
    </source>
</evidence>
<dbReference type="SUPFAM" id="SSF49899">
    <property type="entry name" value="Concanavalin A-like lectins/glucanases"/>
    <property type="match status" value="1"/>
</dbReference>